<name>A0AAV7KZS5_PLEWA</name>
<feature type="region of interest" description="Disordered" evidence="1">
    <location>
        <begin position="1"/>
        <end position="89"/>
    </location>
</feature>
<comment type="caution">
    <text evidence="2">The sequence shown here is derived from an EMBL/GenBank/DDBJ whole genome shotgun (WGS) entry which is preliminary data.</text>
</comment>
<dbReference type="AlphaFoldDB" id="A0AAV7KZS5"/>
<sequence>MKRRRPRPTMHQPTYRGDPPTADEVLSERRQAMEAAARIGGEARRSEAASPQSPQKEDEHSDSDSEIATSTQSSILLPVITPGTADEII</sequence>
<dbReference type="EMBL" id="JANPWB010000016">
    <property type="protein sequence ID" value="KAJ1083879.1"/>
    <property type="molecule type" value="Genomic_DNA"/>
</dbReference>
<feature type="compositionally biased region" description="Polar residues" evidence="1">
    <location>
        <begin position="66"/>
        <end position="75"/>
    </location>
</feature>
<evidence type="ECO:0000256" key="1">
    <source>
        <dbReference type="SAM" id="MobiDB-lite"/>
    </source>
</evidence>
<dbReference type="Proteomes" id="UP001066276">
    <property type="component" value="Chromosome 12"/>
</dbReference>
<evidence type="ECO:0000313" key="2">
    <source>
        <dbReference type="EMBL" id="KAJ1083879.1"/>
    </source>
</evidence>
<accession>A0AAV7KZS5</accession>
<organism evidence="2 3">
    <name type="scientific">Pleurodeles waltl</name>
    <name type="common">Iberian ribbed newt</name>
    <dbReference type="NCBI Taxonomy" id="8319"/>
    <lineage>
        <taxon>Eukaryota</taxon>
        <taxon>Metazoa</taxon>
        <taxon>Chordata</taxon>
        <taxon>Craniata</taxon>
        <taxon>Vertebrata</taxon>
        <taxon>Euteleostomi</taxon>
        <taxon>Amphibia</taxon>
        <taxon>Batrachia</taxon>
        <taxon>Caudata</taxon>
        <taxon>Salamandroidea</taxon>
        <taxon>Salamandridae</taxon>
        <taxon>Pleurodelinae</taxon>
        <taxon>Pleurodeles</taxon>
    </lineage>
</organism>
<gene>
    <name evidence="2" type="ORF">NDU88_004034</name>
</gene>
<keyword evidence="3" id="KW-1185">Reference proteome</keyword>
<proteinExistence type="predicted"/>
<protein>
    <submittedName>
        <fullName evidence="2">Uncharacterized protein</fullName>
    </submittedName>
</protein>
<evidence type="ECO:0000313" key="3">
    <source>
        <dbReference type="Proteomes" id="UP001066276"/>
    </source>
</evidence>
<reference evidence="2" key="1">
    <citation type="journal article" date="2022" name="bioRxiv">
        <title>Sequencing and chromosome-scale assembly of the giantPleurodeles waltlgenome.</title>
        <authorList>
            <person name="Brown T."/>
            <person name="Elewa A."/>
            <person name="Iarovenko S."/>
            <person name="Subramanian E."/>
            <person name="Araus A.J."/>
            <person name="Petzold A."/>
            <person name="Susuki M."/>
            <person name="Suzuki K.-i.T."/>
            <person name="Hayashi T."/>
            <person name="Toyoda A."/>
            <person name="Oliveira C."/>
            <person name="Osipova E."/>
            <person name="Leigh N.D."/>
            <person name="Simon A."/>
            <person name="Yun M.H."/>
        </authorList>
    </citation>
    <scope>NUCLEOTIDE SEQUENCE</scope>
    <source>
        <strain evidence="2">20211129_DDA</strain>
        <tissue evidence="2">Liver</tissue>
    </source>
</reference>